<comment type="PTM">
    <text evidence="32">Palmitoylation of the transmembrane protein and of Env polyprotein (prior to its proteolytic cleavage) is essential for their association with host cell membrane lipid rafts. Palmitoylation is therefore required for envelope trafficking to classical lipid rafts, but not for viral replication.</text>
</comment>
<dbReference type="FunFam" id="1.20.5.490:FF:000001">
    <property type="entry name" value="Envelope glycoprotein gp160"/>
    <property type="match status" value="1"/>
</dbReference>
<feature type="disulfide bond" evidence="32">
    <location>
        <begin position="53"/>
        <end position="73"/>
    </location>
</feature>
<comment type="function">
    <text evidence="32">Surface protein gp120: Attaches the virus to the host lymphoid cell by binding to the primary receptor CD4. This interaction induces a structural rearrangement creating a high affinity binding site for a chemokine coreceptor like CXCR4 and/or CCR5. Acts as a ligand for CD209/DC-SIGN and CLEC4M/DC-SIGNR, which are respectively found on dendritic cells (DCs), and on endothelial cells of liver sinusoids and lymph node sinuses. These interactions allow capture of viral particles at mucosal surfaces by these cells and subsequent transmission to permissive cells. HIV subverts the migration properties of dendritic cells to gain access to CD4+ T-cells in lymph nodes. Virus transmission to permissive T-cells occurs either in trans (without DCs infection, through viral capture and transmission), or in cis (following DCs productive infection, through the usual CD4-gp120 interaction), thereby inducing a robust infection. In trans infection, bound virions remain infectious over days and it is proposed that they are not degraded, but protected in non-lysosomal acidic organelles within the DCs close to the cell membrane thus contributing to the viral infectious potential during DCs' migration from the periphery to the lymphoid tissues. On arrival at lymphoid tissues, intact virions recycle back to DCs' cell surface allowing virus transmission to CD4+ T-cells.</text>
</comment>
<evidence type="ECO:0000256" key="9">
    <source>
        <dbReference type="ARBA" id="ARBA00022511"/>
    </source>
</evidence>
<comment type="domain">
    <text evidence="32">The CD4-binding region is targeted by the antibody b12.</text>
</comment>
<feature type="region of interest" description="MPER; binding to GalCer" evidence="32">
    <location>
        <begin position="666"/>
        <end position="687"/>
    </location>
</feature>
<feature type="region of interest" description="Immunosuppression" evidence="32">
    <location>
        <begin position="578"/>
        <end position="596"/>
    </location>
</feature>
<dbReference type="InterPro" id="IPR000328">
    <property type="entry name" value="GP41-like"/>
</dbReference>
<evidence type="ECO:0000256" key="5">
    <source>
        <dbReference type="ARBA" id="ARBA00004578"/>
    </source>
</evidence>
<keyword evidence="27 32" id="KW-1015">Disulfide bond</keyword>
<keyword evidence="10 32" id="KW-1165">Clathrin-mediated endocytosis of virus by host</keyword>
<dbReference type="EMBL" id="MG902008">
    <property type="protein sequence ID" value="AYX67341.1"/>
    <property type="molecule type" value="Genomic_RNA"/>
</dbReference>
<feature type="disulfide bond" evidence="32">
    <location>
        <begin position="222"/>
        <end position="251"/>
    </location>
</feature>
<evidence type="ECO:0000256" key="27">
    <source>
        <dbReference type="ARBA" id="ARBA00023157"/>
    </source>
</evidence>
<dbReference type="GO" id="GO:0052031">
    <property type="term" value="P:symbiont-mediated perturbation of host defense response"/>
    <property type="evidence" value="ECO:0007669"/>
    <property type="project" value="UniProtKB-UniRule"/>
</dbReference>
<dbReference type="Gene3D" id="2.170.40.20">
    <property type="entry name" value="Human immunodeficiency virus 1, Gp160, envelope glycoprotein"/>
    <property type="match status" value="2"/>
</dbReference>
<comment type="PTM">
    <text evidence="32">Specific enzymatic cleavages in vivo yield mature proteins. Envelope glycoproteins are synthesized as a inactive precursor that is heavily N-glycosylated and processed likely by host cell furin in the Golgi to yield the mature SU and TM proteins. The cleavage site between SU and TM requires the minimal sequence [KR]-X-[KR]-R. About 2 of the 9 disulfide bonds of gp41 are reduced by P4HB/PDI, following binding to CD4 receptor.</text>
</comment>
<dbReference type="GO" id="GO:1903908">
    <property type="term" value="P:positive regulation of plasma membrane raft polarization"/>
    <property type="evidence" value="ECO:0007669"/>
    <property type="project" value="UniProtKB-UniRule"/>
</dbReference>
<organism evidence="36">
    <name type="scientific">Human immunodeficiency virus type 1</name>
    <name type="common">HIV-1</name>
    <dbReference type="NCBI Taxonomy" id="11676"/>
    <lineage>
        <taxon>Viruses</taxon>
        <taxon>Riboviria</taxon>
        <taxon>Pararnavirae</taxon>
        <taxon>Artverviricota</taxon>
        <taxon>Revtraviricetes</taxon>
        <taxon>Ortervirales</taxon>
        <taxon>Retroviridae</taxon>
        <taxon>Orthoretrovirinae</taxon>
        <taxon>Lentivirus</taxon>
        <taxon>Lentivirus humimdef1</taxon>
    </lineage>
</organism>
<keyword evidence="28 32" id="KW-0325">Glycoprotein</keyword>
<evidence type="ECO:0000256" key="7">
    <source>
        <dbReference type="ARBA" id="ARBA00022506"/>
    </source>
</evidence>
<comment type="function">
    <text evidence="32">Envelope glycoprotein gp160: Oligomerizes in the host endoplasmic reticulum into predominantly trimers. In a second time, gp160 transits in the host Golgi, where glycosylation is completed. The precursor is then proteolytically cleaved in the trans-Golgi and thereby activated by cellular furin or furin-like proteases to produce gp120 and gp41.</text>
</comment>
<dbReference type="Gene3D" id="1.20.5.490">
    <property type="entry name" value="Single helix bin"/>
    <property type="match status" value="1"/>
</dbReference>
<evidence type="ECO:0000313" key="36">
    <source>
        <dbReference type="EMBL" id="AYX67341.1"/>
    </source>
</evidence>
<comment type="subcellular location">
    <molecule>Transmembrane protein gp41</molecule>
    <subcellularLocation>
        <location evidence="32">Virion membrane</location>
        <topology evidence="32">Single-pass type I membrane protein</topology>
    </subcellularLocation>
    <subcellularLocation>
        <location evidence="32">Host cell membrane</location>
        <topology evidence="32">Single-pass type I membrane protein</topology>
    </subcellularLocation>
    <subcellularLocation>
        <location evidence="32">Host endosome membrane</location>
        <topology evidence="32">Single-pass type I membrane protein</topology>
    </subcellularLocation>
    <text evidence="32">It is probably concentrated at the site of budding and incorporated into the virions possibly by contacts between the cytoplasmic tail of Env and the N-terminus of Gag.</text>
</comment>
<dbReference type="InterPro" id="IPR037527">
    <property type="entry name" value="Gp160"/>
</dbReference>
<feature type="short sequence motif" description="YXXL motif; contains endocytosis signal" evidence="32">
    <location>
        <begin position="716"/>
        <end position="719"/>
    </location>
</feature>
<protein>
    <recommendedName>
        <fullName evidence="32">Envelope glycoprotein gp160</fullName>
    </recommendedName>
    <alternativeName>
        <fullName evidence="32">Env polyprotein</fullName>
    </alternativeName>
    <component>
        <recommendedName>
            <fullName evidence="32">Surface protein gp120</fullName>
            <shortName evidence="32">SU</shortName>
        </recommendedName>
        <alternativeName>
            <fullName evidence="32">Glycoprotein 120</fullName>
            <shortName evidence="32">gp120</shortName>
        </alternativeName>
    </component>
    <component>
        <recommendedName>
            <fullName evidence="32">Transmembrane protein gp41</fullName>
            <shortName evidence="32">TM</shortName>
        </recommendedName>
        <alternativeName>
            <fullName evidence="32">Glycoprotein 41</fullName>
            <shortName evidence="32">gp41</shortName>
        </alternativeName>
    </component>
</protein>
<keyword evidence="13 32" id="KW-0165">Cleavage on pair of basic residues</keyword>
<evidence type="ECO:0000256" key="10">
    <source>
        <dbReference type="ARBA" id="ARBA00022570"/>
    </source>
</evidence>
<evidence type="ECO:0000256" key="32">
    <source>
        <dbReference type="HAMAP-Rule" id="MF_04083"/>
    </source>
</evidence>
<keyword evidence="30 32" id="KW-0449">Lipoprotein</keyword>
<keyword evidence="8 32" id="KW-1170">Fusion of virus membrane with host endosomal membrane</keyword>
<keyword evidence="12 32" id="KW-1162">Viral penetration into host cytoplasm</keyword>
<dbReference type="GO" id="GO:1903911">
    <property type="term" value="P:positive regulation of receptor clustering"/>
    <property type="evidence" value="ECO:0007669"/>
    <property type="project" value="UniProtKB-UniRule"/>
</dbReference>
<dbReference type="Pfam" id="PF00517">
    <property type="entry name" value="GP41"/>
    <property type="match status" value="1"/>
</dbReference>
<feature type="transmembrane region" description="Helical" evidence="33">
    <location>
        <begin position="682"/>
        <end position="709"/>
    </location>
</feature>
<evidence type="ECO:0000256" key="21">
    <source>
        <dbReference type="ARBA" id="ARBA00022890"/>
    </source>
</evidence>
<keyword evidence="14 32" id="KW-0812">Transmembrane</keyword>
<proteinExistence type="inferred from homology"/>
<dbReference type="GO" id="GO:0005198">
    <property type="term" value="F:structural molecule activity"/>
    <property type="evidence" value="ECO:0007669"/>
    <property type="project" value="UniProtKB-UniRule"/>
</dbReference>
<feature type="topological domain" description="Cytoplasmic" evidence="32">
    <location>
        <begin position="710"/>
        <end position="867"/>
    </location>
</feature>
<organismHost>
    <name type="scientific">Homo sapiens</name>
    <name type="common">Human</name>
    <dbReference type="NCBI Taxonomy" id="9606"/>
</organismHost>
<dbReference type="FunFam" id="2.170.40.20:FF:000004">
    <property type="entry name" value="Envelope glycoprotein gp160"/>
    <property type="match status" value="1"/>
</dbReference>
<evidence type="ECO:0000256" key="13">
    <source>
        <dbReference type="ARBA" id="ARBA00022685"/>
    </source>
</evidence>
<keyword evidence="11 32" id="KW-0945">Host-virus interaction</keyword>
<evidence type="ECO:0000256" key="12">
    <source>
        <dbReference type="ARBA" id="ARBA00022595"/>
    </source>
</evidence>
<dbReference type="FunFam" id="1.10.287.210:FF:000001">
    <property type="entry name" value="Envelope glycoprotein gp160"/>
    <property type="match status" value="1"/>
</dbReference>
<dbReference type="CDD" id="cd09909">
    <property type="entry name" value="HIV-1-like_HR1-HR2"/>
    <property type="match status" value="1"/>
</dbReference>
<comment type="PTM">
    <text evidence="32">Highly glycosylated by host. The high number of glycan on the protein is reffered to as 'glycan shield' because it contributes to hide protein sequence from adaptive immune system.</text>
</comment>
<evidence type="ECO:0000256" key="3">
    <source>
        <dbReference type="ARBA" id="ARBA00004505"/>
    </source>
</evidence>
<feature type="disulfide bond" evidence="32">
    <location>
        <begin position="232"/>
        <end position="243"/>
    </location>
</feature>
<gene>
    <name evidence="32 36" type="primary">env</name>
</gene>
<dbReference type="SUPFAM" id="SSF58069">
    <property type="entry name" value="Virus ectodomain"/>
    <property type="match status" value="1"/>
</dbReference>
<feature type="site" description="Cleavage; by host furin" evidence="32">
    <location>
        <begin position="514"/>
        <end position="515"/>
    </location>
</feature>
<keyword evidence="25 32" id="KW-0472">Membrane</keyword>
<feature type="coiled-coil region" evidence="32">
    <location>
        <begin position="637"/>
        <end position="671"/>
    </location>
</feature>
<comment type="caution">
    <text evidence="32 33">Lacks conserved residue(s) required for the propagation of feature annotation.</text>
</comment>
<evidence type="ECO:0000256" key="26">
    <source>
        <dbReference type="ARBA" id="ARBA00023139"/>
    </source>
</evidence>
<evidence type="ECO:0000256" key="4">
    <source>
        <dbReference type="ARBA" id="ARBA00004563"/>
    </source>
</evidence>
<evidence type="ECO:0000256" key="22">
    <source>
        <dbReference type="ARBA" id="ARBA00022989"/>
    </source>
</evidence>
<dbReference type="GO" id="GO:0019062">
    <property type="term" value="P:virion attachment to host cell"/>
    <property type="evidence" value="ECO:0007669"/>
    <property type="project" value="UniProtKB-UniRule"/>
</dbReference>
<dbReference type="InterPro" id="IPR036377">
    <property type="entry name" value="Gp120_core_sf"/>
</dbReference>
<dbReference type="GO" id="GO:0016020">
    <property type="term" value="C:membrane"/>
    <property type="evidence" value="ECO:0007669"/>
    <property type="project" value="UniProtKB-UniRule"/>
</dbReference>
<evidence type="ECO:0000256" key="18">
    <source>
        <dbReference type="ARBA" id="ARBA00022844"/>
    </source>
</evidence>
<keyword evidence="9 32" id="KW-1032">Host cell membrane</keyword>
<feature type="chain" id="PRO_5023322456" description="Envelope glycoprotein gp160" evidence="32">
    <location>
        <begin position="32"/>
        <end position="867"/>
    </location>
</feature>
<evidence type="ECO:0000256" key="31">
    <source>
        <dbReference type="ARBA" id="ARBA00023296"/>
    </source>
</evidence>
<reference evidence="36" key="1">
    <citation type="journal article" date="2018" name="Cell Rep.">
        <title>Completeness of HIV-1 Envelope Glycan Shield at Transmission Determines Neutralization Breadth.</title>
        <authorList>
            <person name="Wagh K."/>
            <person name="Kreider E.F."/>
            <person name="Li Y."/>
            <person name="Barbian H.J."/>
            <person name="Learn G.H."/>
            <person name="Giorgi E."/>
            <person name="Hraber P.T."/>
            <person name="Decker T.G."/>
            <person name="Smith A.G."/>
            <person name="Gondim M.V."/>
            <person name="Gillis L."/>
            <person name="Wandzilak J."/>
            <person name="Chuang G.Y."/>
            <person name="Rawi R."/>
            <person name="Cai F."/>
            <person name="Pellegrino P."/>
            <person name="Williams I."/>
            <person name="Overbaugh J."/>
            <person name="Gao F."/>
            <person name="Kwong P.D."/>
            <person name="Haynes B.F."/>
            <person name="Shaw G.M."/>
            <person name="Borrow P."/>
            <person name="Seaman M.S."/>
            <person name="Hahn B.H."/>
            <person name="Korber B."/>
        </authorList>
    </citation>
    <scope>NUCLEOTIDE SEQUENCE</scope>
    <source>
        <strain evidence="36">CH0752_3_d1523_ipe023_3_11</strain>
    </source>
</reference>
<evidence type="ECO:0000256" key="33">
    <source>
        <dbReference type="RuleBase" id="RU363095"/>
    </source>
</evidence>
<comment type="miscellaneous">
    <text evidence="32">Inhibitors targeting HIV-1 viral envelope proteins are used as antiretroviral drugs. Attachment of virions to the cell surface via non-specific interactions and CD4 binding can be blocked by inhibitors that include cyanovirin-N, cyclotriazadisulfonamide analogs, PRO 2000, TNX 355 and PRO 542. In addition, BMS 806 can block CD4-induced conformational changes. Env interactions with the coreceptor molecules can be targeted by CCR5 antagonists including SCH-D, maraviroc (UK 427857) and aplaviroc (GW 873140), and the CXCR4 antagonist AMD 070. Fusion of viral and cellular membranes can be inhibited by peptides such as enfuvirtide and tifuvirtide (T 1249). Resistance to inhibitors associated with mutations in Env are observed. Most of the time, single mutations confer only a modest reduction in drug susceptibility. Combination of several mutations is usually required to develop a high-level drug resistance.</text>
</comment>
<dbReference type="GO" id="GO:0019064">
    <property type="term" value="P:fusion of virus membrane with host plasma membrane"/>
    <property type="evidence" value="ECO:0007669"/>
    <property type="project" value="UniProtKB-UniRule"/>
</dbReference>
<comment type="similarity">
    <text evidence="32">Belongs to the HIV-1 env protein family.</text>
</comment>
<dbReference type="FunFam" id="2.170.40.20:FF:000003">
    <property type="entry name" value="Envelope glycoprotein gp160"/>
    <property type="match status" value="1"/>
</dbReference>
<evidence type="ECO:0000256" key="14">
    <source>
        <dbReference type="ARBA" id="ARBA00022692"/>
    </source>
</evidence>
<dbReference type="GO" id="GO:0039654">
    <property type="term" value="P:fusion of virus membrane with host endosome membrane"/>
    <property type="evidence" value="ECO:0007669"/>
    <property type="project" value="UniProtKB-UniRule"/>
</dbReference>
<keyword evidence="29 32" id="KW-0899">Viral immunoevasion</keyword>
<keyword evidence="24 32" id="KW-0175">Coiled coil</keyword>
<evidence type="ECO:0000259" key="35">
    <source>
        <dbReference type="Pfam" id="PF00517"/>
    </source>
</evidence>
<name>A0A3G5Q141_HV1</name>
<evidence type="ECO:0000256" key="28">
    <source>
        <dbReference type="ARBA" id="ARBA00023180"/>
    </source>
</evidence>
<evidence type="ECO:0000256" key="24">
    <source>
        <dbReference type="ARBA" id="ARBA00023054"/>
    </source>
</evidence>
<evidence type="ECO:0000256" key="17">
    <source>
        <dbReference type="ARBA" id="ARBA00022804"/>
    </source>
</evidence>
<evidence type="ECO:0000256" key="25">
    <source>
        <dbReference type="ARBA" id="ARBA00023136"/>
    </source>
</evidence>
<keyword evidence="17 32" id="KW-1161">Viral attachment to host cell</keyword>
<accession>A0A3G5Q141</accession>
<keyword evidence="26 32" id="KW-0564">Palmitate</keyword>
<dbReference type="GO" id="GO:0055036">
    <property type="term" value="C:virion membrane"/>
    <property type="evidence" value="ECO:0007669"/>
    <property type="project" value="UniProtKB-SubCell"/>
</dbReference>
<comment type="domain">
    <text evidence="32">The YXXL motif is involved in determining the exact site of viral release at the surface of infected mononuclear cells and promotes endocytosis. YXXL and di-leucine endocytosis motifs interact directly or indirectly with the clathrin adapter complexes, opperate independently, and their activities are not additive.</text>
</comment>
<dbReference type="HAMAP" id="MF_04083">
    <property type="entry name" value="HIV_ENV"/>
    <property type="match status" value="1"/>
</dbReference>
<evidence type="ECO:0000256" key="2">
    <source>
        <dbReference type="ARBA" id="ARBA00004433"/>
    </source>
</evidence>
<keyword evidence="16 32" id="KW-0732">Signal</keyword>
<dbReference type="Pfam" id="PF00516">
    <property type="entry name" value="GP120"/>
    <property type="match status" value="1"/>
</dbReference>
<dbReference type="InterPro" id="IPR000777">
    <property type="entry name" value="HIV1_Gp120"/>
</dbReference>
<comment type="domain">
    <text evidence="32">The membrane proximal external region (MPER) present in gp41 is a tryptophan-rich region recognized by the antibodies 2F5, Z13, and 4E10. MPER seems to play a role in fusion.</text>
</comment>
<feature type="disulfide bond" evidence="32">
    <location>
        <begin position="602"/>
        <end position="608"/>
    </location>
</feature>
<comment type="miscellaneous">
    <text evidence="32">HIV-1 lineages are divided in three main groups, M (for Major), O (for Outlier), and N (for New, or Non-M, Non-O). The vast majority of strains found worldwide belong to the group M. Group O seems to be endemic to and largely confined to Cameroon and neighboring countries in West Central Africa, where these viruses represent a small minority of HIV-1 strains. The group N is represented by a limited number of isolates from Cameroonian persons. The group M is further subdivided in 9 clades or subtypes (A to D, F to H, J and K).</text>
</comment>
<evidence type="ECO:0000256" key="16">
    <source>
        <dbReference type="ARBA" id="ARBA00022729"/>
    </source>
</evidence>
<feature type="domain" description="Human immunodeficiency virus 1 envelope glycoprotein Gp120" evidence="34">
    <location>
        <begin position="33"/>
        <end position="514"/>
    </location>
</feature>
<evidence type="ECO:0000256" key="29">
    <source>
        <dbReference type="ARBA" id="ARBA00023280"/>
    </source>
</evidence>
<dbReference type="GO" id="GO:0075512">
    <property type="term" value="P:clathrin-dependent endocytosis of virus by host cell"/>
    <property type="evidence" value="ECO:0007669"/>
    <property type="project" value="UniProtKB-UniRule"/>
</dbReference>
<keyword evidence="7 32" id="KW-1168">Fusion of virus membrane with host membrane</keyword>
<feature type="lipid moiety-binding region" description="S-palmitoyl cysteine; by host" evidence="32">
    <location>
        <position position="768"/>
    </location>
</feature>
<sequence length="867" mass="97666">MRVRGMLKNYQQWWIWGILGFWMVMNCNVRGNLWVTVYYGVPVWKDAKTTLFCASNAKAVEREVHNVWATHACVPTDPNPQEIVLGNVTENFNMWKNDMVDQMHEDIISLWDEGLKPCVKLTPLCVTLDCIEVNTTKNSINNTSLAGNSSANYGEIRNCTFNATTEIQDKKKKEHALFYKLDLVELEGNNSNHSYRLINCNTSAITQACPKVSFDPIPIHYCAPAGYAILKCNNRTFNGTGPCHNVSTVQCTHGIKPVVSTQLLLNGSLAEGDIIIRSENLTANHKTIIVHLNESVKIVCTRPNNNTRRSIRIGPGQTFYATGNIIGDIRQAHCNISEHQWTKTLQQVGEKLKEHFPNKTIIFNNASGGDLEITTHSFNCRGEFFYCNTSALFNSTYYPNSTDTNNTEGNSSSVITIPCRIKQIINMWQGVGRAIYTSPVAGNITCASNITGLLLTRDGGRDNDTNTTETFRPGGGDMRDNWRSELYKYKVVEIKPLGIAPTPAKRRVVGREKRAVGVVGAMILGFLGTAGSTMGAAAVTLTVQARQLLSGIVQQQSNLLRAIEAQQHMLQLTVWGIKQLQARVLAIERYLEDQQLLGIWGCSGKLICTTAVPWNASWSNRSQEYIWGNMTWMAWDREISNYTNIIYELLETSQTQQEQNEKDLLALDSWKNLWNWFDITQWLWYIKIFIMIVGGLIGLRIIFAVLSIVNRVRQGYSPLSFQTLIPHQREPDRLGRIEEEGGEQDRDTSIRLVNGFLAIFWDDLRSLCLFSYHRLRDFLLVTARAVELLGHSSLRGLQKGWGALKYLGNLVQYWGGELKKSAISLLDTVAIVVAEGTDRIIEAIQRIGRAIFNIPRRIRQGFEAALI</sequence>
<keyword evidence="23 32" id="KW-1039">Host endosome</keyword>
<feature type="chain" id="PRO_5023322455" description="Transmembrane protein gp41" evidence="32">
    <location>
        <begin position="515"/>
        <end position="867"/>
    </location>
</feature>
<dbReference type="GO" id="GO:0044175">
    <property type="term" value="C:host cell endosome membrane"/>
    <property type="evidence" value="ECO:0007669"/>
    <property type="project" value="UniProtKB-SubCell"/>
</dbReference>
<dbReference type="SUPFAM" id="SSF56502">
    <property type="entry name" value="gp120 core"/>
    <property type="match status" value="2"/>
</dbReference>
<feature type="domain" description="Retroviral envelope protein GP41-like" evidence="35">
    <location>
        <begin position="534"/>
        <end position="724"/>
    </location>
</feature>
<evidence type="ECO:0000256" key="30">
    <source>
        <dbReference type="ARBA" id="ARBA00023288"/>
    </source>
</evidence>
<comment type="domain">
    <text evidence="32 33">The 17 amino acids long immunosuppressive region is present in many retroviral envelope proteins. Synthetic peptides derived from this relatively conserved sequence inhibit immune function in vitro and in vivo.</text>
</comment>
<keyword evidence="20 32" id="KW-0261">Viral envelope protein</keyword>
<dbReference type="GO" id="GO:0019031">
    <property type="term" value="C:viral envelope"/>
    <property type="evidence" value="ECO:0007669"/>
    <property type="project" value="UniProtKB-KW"/>
</dbReference>
<comment type="subcellular location">
    <subcellularLocation>
        <location evidence="3">Host cell membrane</location>
        <topology evidence="3">Peripheral membrane protein</topology>
    </subcellularLocation>
    <subcellularLocation>
        <location evidence="1">Host cell membrane</location>
        <topology evidence="1">Single-pass type I membrane protein</topology>
    </subcellularLocation>
    <subcellularLocation>
        <location evidence="2">Host endosome membrane</location>
        <topology evidence="2">Peripheral membrane protein</topology>
    </subcellularLocation>
    <subcellularLocation>
        <location evidence="5">Host endosome membrane</location>
        <topology evidence="5">Single-pass type I membrane protein</topology>
    </subcellularLocation>
    <subcellularLocation>
        <location evidence="6">Virion membrane</location>
        <topology evidence="6">Peripheral membrane protein</topology>
    </subcellularLocation>
    <subcellularLocation>
        <location evidence="4">Virion membrane</location>
        <topology evidence="4">Single-pass type I membrane protein</topology>
    </subcellularLocation>
</comment>
<keyword evidence="18 32" id="KW-0946">Virion</keyword>
<evidence type="ECO:0000256" key="8">
    <source>
        <dbReference type="ARBA" id="ARBA00022510"/>
    </source>
</evidence>
<evidence type="ECO:0000256" key="23">
    <source>
        <dbReference type="ARBA" id="ARBA00023046"/>
    </source>
</evidence>
<dbReference type="Gene3D" id="1.10.287.210">
    <property type="match status" value="1"/>
</dbReference>
<keyword evidence="31 32" id="KW-1160">Virus entry into host cell</keyword>
<comment type="subcellular location">
    <molecule>Surface protein gp120</molecule>
    <subcellularLocation>
        <location evidence="32">Virion membrane</location>
        <topology evidence="32">Peripheral membrane protein</topology>
    </subcellularLocation>
    <subcellularLocation>
        <location evidence="32">Host cell membrane</location>
        <topology evidence="32">Peripheral membrane protein</topology>
    </subcellularLocation>
    <subcellularLocation>
        <location evidence="32">Host endosome membrane</location>
        <topology evidence="32">Single-pass type I membrane protein</topology>
    </subcellularLocation>
    <text evidence="32">The surface protein is not anchored to the viral envelope, but associates with the extravirion surface through its binding to TM. It is probably concentrated at the site of budding and incorporated into the virions possibly by contacts between the cytoplasmic tail of Env and the N-terminus of Gag.</text>
</comment>
<feature type="transmembrane region" description="Helical" evidence="33">
    <location>
        <begin position="12"/>
        <end position="29"/>
    </location>
</feature>
<evidence type="ECO:0000256" key="15">
    <source>
        <dbReference type="ARBA" id="ARBA00022703"/>
    </source>
</evidence>
<comment type="domain">
    <text evidence="32">Some of the most genetically diverse regions of the viral genome are present in Env. They are called variable regions 1 through 5 (V1 through V5). Coreceptor usage of gp120 is determined mainly by the primary structure of the third variable region (V3) in the outer domain of gp120. The sequence of V3 determines which coreceptor, CCR5 and/or CXCR4 (corresponding to R5/macrophage, X4/T cell and R5X4/T cell and macrophage tropism), is used to trigger the fusion potential of the Env complex, and hence which cells the virus can infect. Binding to CCR5 involves a region adjacent in addition to V3.</text>
</comment>
<evidence type="ECO:0000256" key="6">
    <source>
        <dbReference type="ARBA" id="ARBA00004650"/>
    </source>
</evidence>
<dbReference type="GO" id="GO:0020002">
    <property type="term" value="C:host cell plasma membrane"/>
    <property type="evidence" value="ECO:0007669"/>
    <property type="project" value="UniProtKB-SubCell"/>
</dbReference>
<feature type="transmembrane region" description="Helical" evidence="33">
    <location>
        <begin position="515"/>
        <end position="539"/>
    </location>
</feature>
<comment type="subunit">
    <text evidence="32">The mature envelope protein (Env) consists of a homotrimer of non-covalently associated gp120-gp41 heterodimers. The resulting complex protrudes from the virus surface as a spike. There seems to be as few as 10 spikes on the average virion. Surface protein gp120 interacts with host CD4, CCR5 and CXCR4. Gp120 also interacts with the C-type lectins CD209/DC-SIGN and CLEC4M/DC-SIGNR (collectively referred to as DC-SIGN(R)). Gp120 and gp41 interact with GalCer. Gp120 interacts with host ITGA4/ITGB7 complex; on CD4+ T-cells, this interaction results in rapid activation of integrin ITGAL/LFA-1, which facilitates efficient cell-to-cell spreading of HIV-1. Gp120 interacts with cell-associated heparan sulfate; this interaction increases virus infectivity on permissive cells and may be involved in infection of CD4- cells.</text>
</comment>
<dbReference type="GO" id="GO:0019082">
    <property type="term" value="P:viral protein processing"/>
    <property type="evidence" value="ECO:0007669"/>
    <property type="project" value="UniProtKB-UniRule"/>
</dbReference>
<keyword evidence="19 32" id="KW-1043">Host membrane</keyword>
<evidence type="ECO:0000256" key="1">
    <source>
        <dbReference type="ARBA" id="ARBA00004402"/>
    </source>
</evidence>
<evidence type="ECO:0000256" key="11">
    <source>
        <dbReference type="ARBA" id="ARBA00022581"/>
    </source>
</evidence>
<evidence type="ECO:0000256" key="19">
    <source>
        <dbReference type="ARBA" id="ARBA00022870"/>
    </source>
</evidence>
<feature type="region of interest" description="CD4-binding loop" evidence="32">
    <location>
        <begin position="366"/>
        <end position="376"/>
    </location>
</feature>
<evidence type="ECO:0000259" key="34">
    <source>
        <dbReference type="Pfam" id="PF00516"/>
    </source>
</evidence>
<keyword evidence="21 32" id="KW-1164">Virus endocytosis by host</keyword>
<comment type="function">
    <text evidence="32">Transmembrane protein gp41: Acts as a class I viral fusion protein. Under the current model, the protein has at least 3 conformational states: pre-fusion native state, pre-hairpin intermediate state, and post-fusion hairpin state. During fusion of viral and target intracellular membranes, the coiled coil regions (heptad repeats) assume a trimer-of-hairpins structure, positioning the fusion peptide in close proximity to the C-terminal region of the ectodomain. The formation of this structure appears to drive apposition and subsequent fusion of viral and target cell membranes. Complete fusion occurs in host cell endosomes and is dynamin-dependent, however some lipid transfer might occur at the plasma membrane. The virus undergoes clathrin-dependent internalization long before endosomal fusion, thus minimizing the surface exposure of conserved viral epitopes during fusion and reducing the efficacy of inhibitors targeting these epitopes. Membranes fusion leads to delivery of the nucleocapsid into the cytoplasm.</text>
</comment>
<evidence type="ECO:0000256" key="20">
    <source>
        <dbReference type="ARBA" id="ARBA00022879"/>
    </source>
</evidence>
<keyword evidence="15 32" id="KW-0053">Apoptosis</keyword>
<keyword evidence="22 32" id="KW-1133">Transmembrane helix</keyword>